<dbReference type="InterPro" id="IPR011611">
    <property type="entry name" value="PfkB_dom"/>
</dbReference>
<dbReference type="EMBL" id="RXGA01000002">
    <property type="protein sequence ID" value="RWX73969.1"/>
    <property type="molecule type" value="Genomic_DNA"/>
</dbReference>
<evidence type="ECO:0000256" key="4">
    <source>
        <dbReference type="RuleBase" id="RU003704"/>
    </source>
</evidence>
<dbReference type="InterPro" id="IPR002173">
    <property type="entry name" value="Carboh/pur_kinase_PfkB_CS"/>
</dbReference>
<dbReference type="InterPro" id="IPR002139">
    <property type="entry name" value="Ribo/fructo_kinase"/>
</dbReference>
<gene>
    <name evidence="6" type="ORF">Metus_0748</name>
</gene>
<dbReference type="PANTHER" id="PTHR10584:SF166">
    <property type="entry name" value="RIBOKINASE"/>
    <property type="match status" value="1"/>
</dbReference>
<dbReference type="Pfam" id="PF00294">
    <property type="entry name" value="PfkB"/>
    <property type="match status" value="1"/>
</dbReference>
<dbReference type="SUPFAM" id="SSF53613">
    <property type="entry name" value="Ribokinase-like"/>
    <property type="match status" value="1"/>
</dbReference>
<evidence type="ECO:0000256" key="2">
    <source>
        <dbReference type="ARBA" id="ARBA00022679"/>
    </source>
</evidence>
<name>A0A444L8S5_METS7</name>
<evidence type="ECO:0000313" key="6">
    <source>
        <dbReference type="EMBL" id="RWX73969.1"/>
    </source>
</evidence>
<reference evidence="6 7" key="1">
    <citation type="submission" date="2018-12" db="EMBL/GenBank/DDBJ databases">
        <title>The complete genome of the methanogenic archaea of the candidate phylum Verstraetearchaeota, obtained from the metagenome of underground thermal water.</title>
        <authorList>
            <person name="Kadnikov V.V."/>
            <person name="Mardanov A.V."/>
            <person name="Beletsky A.V."/>
            <person name="Karnachuk O.V."/>
            <person name="Ravin N.V."/>
        </authorList>
    </citation>
    <scope>NUCLEOTIDE SEQUENCE [LARGE SCALE GENOMIC DNA]</scope>
    <source>
        <strain evidence="6">Ch88</strain>
    </source>
</reference>
<dbReference type="PANTHER" id="PTHR10584">
    <property type="entry name" value="SUGAR KINASE"/>
    <property type="match status" value="1"/>
</dbReference>
<dbReference type="PRINTS" id="PR00990">
    <property type="entry name" value="RIBOKINASE"/>
</dbReference>
<feature type="domain" description="Carbohydrate kinase PfkB" evidence="5">
    <location>
        <begin position="3"/>
        <end position="287"/>
    </location>
</feature>
<keyword evidence="3 4" id="KW-0418">Kinase</keyword>
<dbReference type="PROSITE" id="PS00583">
    <property type="entry name" value="PFKB_KINASES_1"/>
    <property type="match status" value="1"/>
</dbReference>
<dbReference type="PROSITE" id="PS00584">
    <property type="entry name" value="PFKB_KINASES_2"/>
    <property type="match status" value="1"/>
</dbReference>
<dbReference type="AlphaFoldDB" id="A0A444L8S5"/>
<evidence type="ECO:0000259" key="5">
    <source>
        <dbReference type="Pfam" id="PF00294"/>
    </source>
</evidence>
<dbReference type="InterPro" id="IPR029056">
    <property type="entry name" value="Ribokinase-like"/>
</dbReference>
<protein>
    <submittedName>
        <fullName evidence="6">Ribokinase</fullName>
    </submittedName>
</protein>
<organism evidence="6 7">
    <name type="scientific">Methanosuratincola subterraneus</name>
    <dbReference type="NCBI Taxonomy" id="2593994"/>
    <lineage>
        <taxon>Archaea</taxon>
        <taxon>Thermoproteota</taxon>
        <taxon>Methanosuratincolia</taxon>
        <taxon>Candidatus Methanomethylicales</taxon>
        <taxon>Candidatus Methanomethylicaceae</taxon>
        <taxon>Candidatus Methanosuratincola (ex Vanwonterghem et al. 2016)</taxon>
    </lineage>
</organism>
<dbReference type="GO" id="GO:0016301">
    <property type="term" value="F:kinase activity"/>
    <property type="evidence" value="ECO:0007669"/>
    <property type="project" value="UniProtKB-KW"/>
</dbReference>
<dbReference type="CDD" id="cd01166">
    <property type="entry name" value="KdgK"/>
    <property type="match status" value="1"/>
</dbReference>
<dbReference type="GO" id="GO:0006796">
    <property type="term" value="P:phosphate-containing compound metabolic process"/>
    <property type="evidence" value="ECO:0007669"/>
    <property type="project" value="UniProtKB-ARBA"/>
</dbReference>
<evidence type="ECO:0000256" key="1">
    <source>
        <dbReference type="ARBA" id="ARBA00010688"/>
    </source>
</evidence>
<accession>A0A444L8S5</accession>
<comment type="similarity">
    <text evidence="1 4">Belongs to the carbohydrate kinase PfkB family.</text>
</comment>
<proteinExistence type="inferred from homology"/>
<evidence type="ECO:0000256" key="3">
    <source>
        <dbReference type="ARBA" id="ARBA00022777"/>
    </source>
</evidence>
<evidence type="ECO:0000313" key="7">
    <source>
        <dbReference type="Proteomes" id="UP000288215"/>
    </source>
</evidence>
<dbReference type="Gene3D" id="3.40.1190.20">
    <property type="match status" value="1"/>
</dbReference>
<keyword evidence="2 4" id="KW-0808">Transferase</keyword>
<dbReference type="Proteomes" id="UP000288215">
    <property type="component" value="Unassembled WGS sequence"/>
</dbReference>
<comment type="caution">
    <text evidence="6">The sequence shown here is derived from an EMBL/GenBank/DDBJ whole genome shotgun (WGS) entry which is preliminary data.</text>
</comment>
<sequence length="301" mass="32187">MGMILAAGHILADIRVRVDEISSSDQFNEVKELSYGVGGSAANVSIGVRRLGGCCMLLGKIGMDEFGRMAVDELLRERVPLDEVKVDLVNRTGYTIIIINRHGEVFMFGRKEAAETLEPDDIANISMKDYQAVHIASLRVDTATRIASRAKEDGAMVTFDPGRLLINRGIGHIRPVLERVDLLLLNGKEAKALTGHDDPEMAAASLIRQGAKSVAVKLGAKGVFISDGSSGKLIPAFKVDAIDTTGAGDAFAAGMIMALSEGEGLTDAIRFANAVAALKVTRLGSHEAPSRKEVEEFLSRN</sequence>